<gene>
    <name evidence="4" type="ORF">BCR33DRAFT_699029</name>
</gene>
<dbReference type="GO" id="GO:0016973">
    <property type="term" value="P:poly(A)+ mRNA export from nucleus"/>
    <property type="evidence" value="ECO:0007669"/>
    <property type="project" value="EnsemblFungi"/>
</dbReference>
<evidence type="ECO:0000256" key="2">
    <source>
        <dbReference type="ARBA" id="ARBA00022448"/>
    </source>
</evidence>
<dbReference type="SUPFAM" id="SSF55724">
    <property type="entry name" value="Mog1p/PsbP-like"/>
    <property type="match status" value="1"/>
</dbReference>
<keyword evidence="3" id="KW-0653">Protein transport</keyword>
<dbReference type="STRING" id="329046.A0A1Y2C3Z2"/>
<comment type="similarity">
    <text evidence="1">Belongs to the MOG1 family.</text>
</comment>
<name>A0A1Y2C3Z2_9FUNG</name>
<keyword evidence="2" id="KW-0813">Transport</keyword>
<dbReference type="OrthoDB" id="10255285at2759"/>
<protein>
    <submittedName>
        <fullName evidence="4">Mog1p/PsbP-like protein</fullName>
    </submittedName>
</protein>
<evidence type="ECO:0000313" key="5">
    <source>
        <dbReference type="Proteomes" id="UP000193642"/>
    </source>
</evidence>
<evidence type="ECO:0000256" key="1">
    <source>
        <dbReference type="ARBA" id="ARBA00010307"/>
    </source>
</evidence>
<dbReference type="GO" id="GO:0005737">
    <property type="term" value="C:cytoplasm"/>
    <property type="evidence" value="ECO:0007669"/>
    <property type="project" value="EnsemblFungi"/>
</dbReference>
<dbReference type="Gene3D" id="3.40.1000.10">
    <property type="entry name" value="Mog1/PsbP, alpha/beta/alpha sandwich"/>
    <property type="match status" value="1"/>
</dbReference>
<dbReference type="InterPro" id="IPR007681">
    <property type="entry name" value="Mog1"/>
</dbReference>
<dbReference type="AlphaFoldDB" id="A0A1Y2C3Z2"/>
<dbReference type="GO" id="GO:0005634">
    <property type="term" value="C:nucleus"/>
    <property type="evidence" value="ECO:0007669"/>
    <property type="project" value="EnsemblFungi"/>
</dbReference>
<dbReference type="Proteomes" id="UP000193642">
    <property type="component" value="Unassembled WGS sequence"/>
</dbReference>
<sequence>MSLFGGAITLAVPPSHTDASVFREVPDNQEVFVSTTDNSSLIVELLEMERDQQDWALFHFIELASDNDAALPADAIVARTQLQLLPSMNLPSDSSIAIIHGLQFSAKFNKTEKDRVHIFLAVVRIPTVQTDLLISVNRPVDAETSEVNNESALLDFCKLVNTIRVNDWGLFQ</sequence>
<proteinExistence type="inferred from homology"/>
<dbReference type="InterPro" id="IPR016123">
    <property type="entry name" value="Mog1/PsbP_a/b/a-sand"/>
</dbReference>
<evidence type="ECO:0000313" key="4">
    <source>
        <dbReference type="EMBL" id="ORY41607.1"/>
    </source>
</evidence>
<comment type="caution">
    <text evidence="4">The sequence shown here is derived from an EMBL/GenBank/DDBJ whole genome shotgun (WGS) entry which is preliminary data.</text>
</comment>
<dbReference type="PANTHER" id="PTHR15837">
    <property type="entry name" value="RAN GUANINE NUCLEOTIDE RELEASE FACTOR"/>
    <property type="match status" value="1"/>
</dbReference>
<dbReference type="GO" id="GO:0005085">
    <property type="term" value="F:guanyl-nucleotide exchange factor activity"/>
    <property type="evidence" value="ECO:0007669"/>
    <property type="project" value="TreeGrafter"/>
</dbReference>
<keyword evidence="5" id="KW-1185">Reference proteome</keyword>
<dbReference type="Pfam" id="PF04603">
    <property type="entry name" value="Mog1"/>
    <property type="match status" value="1"/>
</dbReference>
<dbReference type="PANTHER" id="PTHR15837:SF0">
    <property type="entry name" value="RAN GUANINE NUCLEOTIDE RELEASE FACTOR"/>
    <property type="match status" value="1"/>
</dbReference>
<evidence type="ECO:0000256" key="3">
    <source>
        <dbReference type="ARBA" id="ARBA00022927"/>
    </source>
</evidence>
<accession>A0A1Y2C3Z2</accession>
<dbReference type="EMBL" id="MCGO01000031">
    <property type="protein sequence ID" value="ORY41607.1"/>
    <property type="molecule type" value="Genomic_DNA"/>
</dbReference>
<reference evidence="4 5" key="1">
    <citation type="submission" date="2016-07" db="EMBL/GenBank/DDBJ databases">
        <title>Pervasive Adenine N6-methylation of Active Genes in Fungi.</title>
        <authorList>
            <consortium name="DOE Joint Genome Institute"/>
            <person name="Mondo S.J."/>
            <person name="Dannebaum R.O."/>
            <person name="Kuo R.C."/>
            <person name="Labutti K."/>
            <person name="Haridas S."/>
            <person name="Kuo A."/>
            <person name="Salamov A."/>
            <person name="Ahrendt S.R."/>
            <person name="Lipzen A."/>
            <person name="Sullivan W."/>
            <person name="Andreopoulos W.B."/>
            <person name="Clum A."/>
            <person name="Lindquist E."/>
            <person name="Daum C."/>
            <person name="Ramamoorthy G.K."/>
            <person name="Gryganskyi A."/>
            <person name="Culley D."/>
            <person name="Magnuson J.K."/>
            <person name="James T.Y."/>
            <person name="O'Malley M.A."/>
            <person name="Stajich J.E."/>
            <person name="Spatafora J.W."/>
            <person name="Visel A."/>
            <person name="Grigoriev I.V."/>
        </authorList>
    </citation>
    <scope>NUCLEOTIDE SEQUENCE [LARGE SCALE GENOMIC DNA]</scope>
    <source>
        <strain evidence="4 5">JEL800</strain>
    </source>
</reference>
<organism evidence="4 5">
    <name type="scientific">Rhizoclosmatium globosum</name>
    <dbReference type="NCBI Taxonomy" id="329046"/>
    <lineage>
        <taxon>Eukaryota</taxon>
        <taxon>Fungi</taxon>
        <taxon>Fungi incertae sedis</taxon>
        <taxon>Chytridiomycota</taxon>
        <taxon>Chytridiomycota incertae sedis</taxon>
        <taxon>Chytridiomycetes</taxon>
        <taxon>Chytridiales</taxon>
        <taxon>Chytriomycetaceae</taxon>
        <taxon>Rhizoclosmatium</taxon>
    </lineage>
</organism>
<dbReference type="GO" id="GO:0031267">
    <property type="term" value="F:small GTPase binding"/>
    <property type="evidence" value="ECO:0007669"/>
    <property type="project" value="TreeGrafter"/>
</dbReference>
<dbReference type="GO" id="GO:0006606">
    <property type="term" value="P:protein import into nucleus"/>
    <property type="evidence" value="ECO:0007669"/>
    <property type="project" value="TreeGrafter"/>
</dbReference>